<evidence type="ECO:0000313" key="3">
    <source>
        <dbReference type="EMBL" id="AHG62521.1"/>
    </source>
</evidence>
<gene>
    <name evidence="3" type="ORF">MIM_c04190</name>
</gene>
<keyword evidence="1" id="KW-1133">Transmembrane helix</keyword>
<dbReference type="EMBL" id="CP003915">
    <property type="protein sequence ID" value="AHG62521.1"/>
    <property type="molecule type" value="Genomic_DNA"/>
</dbReference>
<dbReference type="STRING" id="1247726.MIM_c04190"/>
<dbReference type="Pfam" id="PF20349">
    <property type="entry name" value="DUF6644"/>
    <property type="match status" value="1"/>
</dbReference>
<feature type="transmembrane region" description="Helical" evidence="1">
    <location>
        <begin position="73"/>
        <end position="99"/>
    </location>
</feature>
<dbReference type="OrthoDB" id="3536934at2"/>
<proteinExistence type="predicted"/>
<evidence type="ECO:0000259" key="2">
    <source>
        <dbReference type="Pfam" id="PF20349"/>
    </source>
</evidence>
<evidence type="ECO:0000256" key="1">
    <source>
        <dbReference type="SAM" id="Phobius"/>
    </source>
</evidence>
<dbReference type="eggNOG" id="ENOG5032YK1">
    <property type="taxonomic scope" value="Bacteria"/>
</dbReference>
<reference evidence="3 4" key="1">
    <citation type="journal article" date="2014" name="Microbiology">
        <title>Unravelling the complete genome sequence of Advenella mimigardefordensis strain DPN7T and novel insights in the catabolism of the xenobiotic polythioester precursor 3,3'-dithiodipropionate.</title>
        <authorList>
            <person name="Wubbeler J.H."/>
            <person name="Hiessl S."/>
            <person name="Schuldes J."/>
            <person name="Thurmer A."/>
            <person name="Daniel R."/>
            <person name="Steinbuchel A."/>
        </authorList>
    </citation>
    <scope>NUCLEOTIDE SEQUENCE [LARGE SCALE GENOMIC DNA]</scope>
    <source>
        <strain evidence="4">DSM 17166 / LMG 22922 / DPN7</strain>
    </source>
</reference>
<keyword evidence="1" id="KW-0812">Transmembrane</keyword>
<dbReference type="RefSeq" id="WP_025371126.1">
    <property type="nucleotide sequence ID" value="NZ_CP003915.1"/>
</dbReference>
<dbReference type="KEGG" id="amim:MIM_c04190"/>
<accession>W0P6Y3</accession>
<organism evidence="3 4">
    <name type="scientific">Advenella mimigardefordensis (strain DSM 17166 / LMG 22922 / DPN7)</name>
    <dbReference type="NCBI Taxonomy" id="1247726"/>
    <lineage>
        <taxon>Bacteria</taxon>
        <taxon>Pseudomonadati</taxon>
        <taxon>Pseudomonadota</taxon>
        <taxon>Betaproteobacteria</taxon>
        <taxon>Burkholderiales</taxon>
        <taxon>Alcaligenaceae</taxon>
    </lineage>
</organism>
<feature type="transmembrane region" description="Helical" evidence="1">
    <location>
        <begin position="29"/>
        <end position="52"/>
    </location>
</feature>
<feature type="domain" description="DUF6644" evidence="2">
    <location>
        <begin position="35"/>
        <end position="165"/>
    </location>
</feature>
<dbReference type="Proteomes" id="UP000019095">
    <property type="component" value="Chromosome"/>
</dbReference>
<dbReference type="PATRIC" id="fig|1247726.3.peg.459"/>
<sequence>MPGSPGWLDATLNTIEQSGLGDTVRNTPYLYPILMSLHVLGIALLVGPIIGVDLRLLGVGRSNLPVTVVLRYLLPLARVGFVIVVLTGALMFTAIANAVGSSAAAPWKFGLIVVAGINILIFHLKIYRNVTEWDIGVASPIQPKIAAVVSATSWTGVIFAGRFLAY</sequence>
<dbReference type="HOGENOM" id="CLU_116250_1_0_4"/>
<dbReference type="AlphaFoldDB" id="W0P6Y3"/>
<name>W0P6Y3_ADVMD</name>
<evidence type="ECO:0000313" key="4">
    <source>
        <dbReference type="Proteomes" id="UP000019095"/>
    </source>
</evidence>
<feature type="transmembrane region" description="Helical" evidence="1">
    <location>
        <begin position="105"/>
        <end position="124"/>
    </location>
</feature>
<keyword evidence="1" id="KW-0472">Membrane</keyword>
<keyword evidence="4" id="KW-1185">Reference proteome</keyword>
<dbReference type="InterPro" id="IPR046586">
    <property type="entry name" value="DUF6644"/>
</dbReference>
<feature type="transmembrane region" description="Helical" evidence="1">
    <location>
        <begin position="145"/>
        <end position="165"/>
    </location>
</feature>
<protein>
    <recommendedName>
        <fullName evidence="2">DUF6644 domain-containing protein</fullName>
    </recommendedName>
</protein>